<dbReference type="EMBL" id="BTGD01000005">
    <property type="protein sequence ID" value="GMM55614.1"/>
    <property type="molecule type" value="Genomic_DNA"/>
</dbReference>
<dbReference type="AlphaFoldDB" id="A0AAV5RVN4"/>
<organism evidence="4 5">
    <name type="scientific">Maudiozyma humilis</name>
    <name type="common">Sour dough yeast</name>
    <name type="synonym">Kazachstania humilis</name>
    <dbReference type="NCBI Taxonomy" id="51915"/>
    <lineage>
        <taxon>Eukaryota</taxon>
        <taxon>Fungi</taxon>
        <taxon>Dikarya</taxon>
        <taxon>Ascomycota</taxon>
        <taxon>Saccharomycotina</taxon>
        <taxon>Saccharomycetes</taxon>
        <taxon>Saccharomycetales</taxon>
        <taxon>Saccharomycetaceae</taxon>
        <taxon>Maudiozyma</taxon>
    </lineage>
</organism>
<dbReference type="GO" id="GO:0008320">
    <property type="term" value="F:protein transmembrane transporter activity"/>
    <property type="evidence" value="ECO:0007669"/>
    <property type="project" value="TreeGrafter"/>
</dbReference>
<reference evidence="4 5" key="1">
    <citation type="journal article" date="2023" name="Elife">
        <title>Identification of key yeast species and microbe-microbe interactions impacting larval growth of Drosophila in the wild.</title>
        <authorList>
            <person name="Mure A."/>
            <person name="Sugiura Y."/>
            <person name="Maeda R."/>
            <person name="Honda K."/>
            <person name="Sakurai N."/>
            <person name="Takahashi Y."/>
            <person name="Watada M."/>
            <person name="Katoh T."/>
            <person name="Gotoh A."/>
            <person name="Gotoh Y."/>
            <person name="Taniguchi I."/>
            <person name="Nakamura K."/>
            <person name="Hayashi T."/>
            <person name="Katayama T."/>
            <person name="Uemura T."/>
            <person name="Hattori Y."/>
        </authorList>
    </citation>
    <scope>NUCLEOTIDE SEQUENCE [LARGE SCALE GENOMIC DNA]</scope>
    <source>
        <strain evidence="4 5">KH-74</strain>
    </source>
</reference>
<evidence type="ECO:0000256" key="2">
    <source>
        <dbReference type="ARBA" id="ARBA00022803"/>
    </source>
</evidence>
<dbReference type="GO" id="GO:0045039">
    <property type="term" value="P:protein insertion into mitochondrial inner membrane"/>
    <property type="evidence" value="ECO:0007669"/>
    <property type="project" value="TreeGrafter"/>
</dbReference>
<dbReference type="GO" id="GO:0005741">
    <property type="term" value="C:mitochondrial outer membrane"/>
    <property type="evidence" value="ECO:0007669"/>
    <property type="project" value="TreeGrafter"/>
</dbReference>
<dbReference type="PANTHER" id="PTHR46208">
    <property type="entry name" value="MITOCHONDRIAL IMPORT RECEPTOR SUBUNIT TOM70"/>
    <property type="match status" value="1"/>
</dbReference>
<keyword evidence="1" id="KW-0677">Repeat</keyword>
<comment type="caution">
    <text evidence="4">The sequence shown here is derived from an EMBL/GenBank/DDBJ whole genome shotgun (WGS) entry which is preliminary data.</text>
</comment>
<sequence length="377" mass="41820">MSDLETTVTNARVALSENDAKKALKLLKPFKKSLQKENSGNVVLKQLFAECYLENGQLEKAYPILVECCEMDPKGSVAGCDKFFTLGQVIGGQDGLRVLQQGIENLSSVSEMTEEHTTKIVSGLLSMIEIWMTDLCMEPNAEAECEQLVTNAMQISNGSSPEAWATLGSIRISQQRFDDASQAFTQAWKYFEIRKIQAEGAAENGVSSNEEYADMLQPLISLAKMCMEVGLYDVAIKVEQAIKDIDEDNLEGYYLEGFTNYLICKIELFKVQNTDIQLTPENIYEFNQHIQELPLQLDSELIAEPLHEAKVALSFALRIGENIDPNDEIAGEILTGTKALLEELGGAVSDQELEQIRKGPQTDGAVLEDEDILELSE</sequence>
<proteinExistence type="inferred from homology"/>
<protein>
    <submittedName>
        <fullName evidence="4">Acl4 protein</fullName>
    </submittedName>
</protein>
<dbReference type="Proteomes" id="UP001377567">
    <property type="component" value="Unassembled WGS sequence"/>
</dbReference>
<evidence type="ECO:0000313" key="5">
    <source>
        <dbReference type="Proteomes" id="UP001377567"/>
    </source>
</evidence>
<dbReference type="Pfam" id="PF13181">
    <property type="entry name" value="TPR_8"/>
    <property type="match status" value="1"/>
</dbReference>
<dbReference type="InterPro" id="IPR011990">
    <property type="entry name" value="TPR-like_helical_dom_sf"/>
</dbReference>
<keyword evidence="5" id="KW-1185">Reference proteome</keyword>
<dbReference type="PANTHER" id="PTHR46208:SF2">
    <property type="entry name" value="ASSEMBLY CHAPERONE OF RPL4"/>
    <property type="match status" value="1"/>
</dbReference>
<dbReference type="GO" id="GO:0030943">
    <property type="term" value="F:mitochondrion targeting sequence binding"/>
    <property type="evidence" value="ECO:0007669"/>
    <property type="project" value="TreeGrafter"/>
</dbReference>
<comment type="similarity">
    <text evidence="3">Belongs to the Tom70 family.</text>
</comment>
<name>A0AAV5RVN4_MAUHU</name>
<dbReference type="CDD" id="cd24142">
    <property type="entry name" value="ACL4-like"/>
    <property type="match status" value="1"/>
</dbReference>
<evidence type="ECO:0000256" key="3">
    <source>
        <dbReference type="ARBA" id="ARBA00038030"/>
    </source>
</evidence>
<dbReference type="Gene3D" id="1.25.40.10">
    <property type="entry name" value="Tetratricopeptide repeat domain"/>
    <property type="match status" value="2"/>
</dbReference>
<gene>
    <name evidence="4" type="ORF">DAKH74_022300</name>
</gene>
<accession>A0AAV5RVN4</accession>
<evidence type="ECO:0000256" key="1">
    <source>
        <dbReference type="ARBA" id="ARBA00022737"/>
    </source>
</evidence>
<evidence type="ECO:0000313" key="4">
    <source>
        <dbReference type="EMBL" id="GMM55614.1"/>
    </source>
</evidence>
<dbReference type="GO" id="GO:0030150">
    <property type="term" value="P:protein import into mitochondrial matrix"/>
    <property type="evidence" value="ECO:0007669"/>
    <property type="project" value="TreeGrafter"/>
</dbReference>
<keyword evidence="2" id="KW-0802">TPR repeat</keyword>
<dbReference type="SUPFAM" id="SSF48452">
    <property type="entry name" value="TPR-like"/>
    <property type="match status" value="1"/>
</dbReference>
<dbReference type="InterPro" id="IPR019734">
    <property type="entry name" value="TPR_rpt"/>
</dbReference>